<dbReference type="Proteomes" id="UP001497493">
    <property type="component" value="Chromosome"/>
</dbReference>
<dbReference type="RefSeq" id="WP_348759828.1">
    <property type="nucleotide sequence ID" value="NZ_OZ026884.1"/>
</dbReference>
<feature type="signal peptide" evidence="2">
    <location>
        <begin position="1"/>
        <end position="29"/>
    </location>
</feature>
<organism evidence="3 4">
    <name type="scientific">Candidatus Methylocalor cossyra</name>
    <dbReference type="NCBI Taxonomy" id="3108543"/>
    <lineage>
        <taxon>Bacteria</taxon>
        <taxon>Pseudomonadati</taxon>
        <taxon>Pseudomonadota</taxon>
        <taxon>Gammaproteobacteria</taxon>
        <taxon>Methylococcales</taxon>
        <taxon>Methylococcaceae</taxon>
        <taxon>Candidatus Methylocalor</taxon>
    </lineage>
</organism>
<gene>
    <name evidence="3" type="ORF">MECH1_V1_1567</name>
</gene>
<proteinExistence type="predicted"/>
<reference evidence="3 4" key="1">
    <citation type="submission" date="2024-04" db="EMBL/GenBank/DDBJ databases">
        <authorList>
            <person name="Cremers G."/>
        </authorList>
    </citation>
    <scope>NUCLEOTIDE SEQUENCE [LARGE SCALE GENOMIC DNA]</scope>
    <source>
        <strain evidence="3">MeCH1-AG</strain>
    </source>
</reference>
<feature type="chain" id="PRO_5045199886" evidence="2">
    <location>
        <begin position="30"/>
        <end position="118"/>
    </location>
</feature>
<feature type="region of interest" description="Disordered" evidence="1">
    <location>
        <begin position="99"/>
        <end position="118"/>
    </location>
</feature>
<dbReference type="EMBL" id="OZ026884">
    <property type="protein sequence ID" value="CAL1240343.1"/>
    <property type="molecule type" value="Genomic_DNA"/>
</dbReference>
<keyword evidence="2" id="KW-0732">Signal</keyword>
<keyword evidence="4" id="KW-1185">Reference proteome</keyword>
<accession>A0ABM9NI92</accession>
<protein>
    <submittedName>
        <fullName evidence="3">Uncharacterized protein</fullName>
    </submittedName>
</protein>
<evidence type="ECO:0000256" key="2">
    <source>
        <dbReference type="SAM" id="SignalP"/>
    </source>
</evidence>
<evidence type="ECO:0000313" key="3">
    <source>
        <dbReference type="EMBL" id="CAL1240343.1"/>
    </source>
</evidence>
<name>A0ABM9NI92_9GAMM</name>
<evidence type="ECO:0000313" key="4">
    <source>
        <dbReference type="Proteomes" id="UP001497493"/>
    </source>
</evidence>
<evidence type="ECO:0000256" key="1">
    <source>
        <dbReference type="SAM" id="MobiDB-lite"/>
    </source>
</evidence>
<sequence>MHSPRFHWSLARWLAPAAFVVALPGPASAAHPKAVVNGRLKGSYGLAAQGYFGADYDPATGLTTGAVAMRVGVFRFDGKGHCFIHSLVNKAWPRRWPRTPPSAALRSMPTAPGTSTRC</sequence>